<dbReference type="EMBL" id="JAHLJV010000064">
    <property type="protein sequence ID" value="KAK1579584.1"/>
    <property type="molecule type" value="Genomic_DNA"/>
</dbReference>
<keyword evidence="3" id="KW-1185">Reference proteome</keyword>
<dbReference type="Proteomes" id="UP001230504">
    <property type="component" value="Unassembled WGS sequence"/>
</dbReference>
<evidence type="ECO:0000256" key="1">
    <source>
        <dbReference type="SAM" id="MobiDB-lite"/>
    </source>
</evidence>
<organism evidence="2 3">
    <name type="scientific">Colletotrichum navitas</name>
    <dbReference type="NCBI Taxonomy" id="681940"/>
    <lineage>
        <taxon>Eukaryota</taxon>
        <taxon>Fungi</taxon>
        <taxon>Dikarya</taxon>
        <taxon>Ascomycota</taxon>
        <taxon>Pezizomycotina</taxon>
        <taxon>Sordariomycetes</taxon>
        <taxon>Hypocreomycetidae</taxon>
        <taxon>Glomerellales</taxon>
        <taxon>Glomerellaceae</taxon>
        <taxon>Colletotrichum</taxon>
        <taxon>Colletotrichum graminicola species complex</taxon>
    </lineage>
</organism>
<evidence type="ECO:0000313" key="3">
    <source>
        <dbReference type="Proteomes" id="UP001230504"/>
    </source>
</evidence>
<evidence type="ECO:0000313" key="2">
    <source>
        <dbReference type="EMBL" id="KAK1579584.1"/>
    </source>
</evidence>
<gene>
    <name evidence="2" type="ORF">LY79DRAFT_582403</name>
</gene>
<feature type="region of interest" description="Disordered" evidence="1">
    <location>
        <begin position="129"/>
        <end position="162"/>
    </location>
</feature>
<protein>
    <submittedName>
        <fullName evidence="2">Uncharacterized protein</fullName>
    </submittedName>
</protein>
<dbReference type="GeneID" id="85444494"/>
<proteinExistence type="predicted"/>
<dbReference type="AlphaFoldDB" id="A0AAD8PT25"/>
<accession>A0AAD8PT25</accession>
<name>A0AAD8PT25_9PEZI</name>
<dbReference type="RefSeq" id="XP_060410703.1">
    <property type="nucleotide sequence ID" value="XM_060560254.1"/>
</dbReference>
<reference evidence="2" key="1">
    <citation type="submission" date="2021-06" db="EMBL/GenBank/DDBJ databases">
        <title>Comparative genomics, transcriptomics and evolutionary studies reveal genomic signatures of adaptation to plant cell wall in hemibiotrophic fungi.</title>
        <authorList>
            <consortium name="DOE Joint Genome Institute"/>
            <person name="Baroncelli R."/>
            <person name="Diaz J.F."/>
            <person name="Benocci T."/>
            <person name="Peng M."/>
            <person name="Battaglia E."/>
            <person name="Haridas S."/>
            <person name="Andreopoulos W."/>
            <person name="Labutti K."/>
            <person name="Pangilinan J."/>
            <person name="Floch G.L."/>
            <person name="Makela M.R."/>
            <person name="Henrissat B."/>
            <person name="Grigoriev I.V."/>
            <person name="Crouch J.A."/>
            <person name="De Vries R.P."/>
            <person name="Sukno S.A."/>
            <person name="Thon M.R."/>
        </authorList>
    </citation>
    <scope>NUCLEOTIDE SEQUENCE</scope>
    <source>
        <strain evidence="2">CBS 125086</strain>
    </source>
</reference>
<comment type="caution">
    <text evidence="2">The sequence shown here is derived from an EMBL/GenBank/DDBJ whole genome shotgun (WGS) entry which is preliminary data.</text>
</comment>
<sequence length="208" mass="23323">MVLHMSAIEKSTVMWLVRVAISKRTPEELSDLKCGFKRFNKSADQPRFPALSCSMSPDSAGLQAVQRNLWCLRAGLNGDTPHQRRFRGLTLRVDLVTSAKSSKELEKRKNHAACQDSCRRVFHRECKTPEAEAPSAHRGPRFAKTPHSIKSRTPTKSQRQRFAGASTVRELKASHLHFRSLLLEAYSYKQIAYIGTCPAAGFNKSAVV</sequence>